<keyword evidence="2" id="KW-1185">Reference proteome</keyword>
<reference evidence="2" key="1">
    <citation type="journal article" date="2019" name="Int. J. Syst. Evol. Microbiol.">
        <title>The Global Catalogue of Microorganisms (GCM) 10K type strain sequencing project: providing services to taxonomists for standard genome sequencing and annotation.</title>
        <authorList>
            <consortium name="The Broad Institute Genomics Platform"/>
            <consortium name="The Broad Institute Genome Sequencing Center for Infectious Disease"/>
            <person name="Wu L."/>
            <person name="Ma J."/>
        </authorList>
    </citation>
    <scope>NUCLEOTIDE SEQUENCE [LARGE SCALE GENOMIC DNA]</scope>
    <source>
        <strain evidence="2">CGMCC 1.10130</strain>
    </source>
</reference>
<dbReference type="AlphaFoldDB" id="A0A8J2U8Q3"/>
<dbReference type="EMBL" id="BMDX01000020">
    <property type="protein sequence ID" value="GGA86719.1"/>
    <property type="molecule type" value="Genomic_DNA"/>
</dbReference>
<gene>
    <name evidence="1" type="ORF">GCM10011369_30990</name>
</gene>
<comment type="caution">
    <text evidence="1">The sequence shown here is derived from an EMBL/GenBank/DDBJ whole genome shotgun (WGS) entry which is preliminary data.</text>
</comment>
<evidence type="ECO:0000313" key="2">
    <source>
        <dbReference type="Proteomes" id="UP000619743"/>
    </source>
</evidence>
<organism evidence="1 2">
    <name type="scientific">Neiella marina</name>
    <dbReference type="NCBI Taxonomy" id="508461"/>
    <lineage>
        <taxon>Bacteria</taxon>
        <taxon>Pseudomonadati</taxon>
        <taxon>Pseudomonadota</taxon>
        <taxon>Gammaproteobacteria</taxon>
        <taxon>Alteromonadales</taxon>
        <taxon>Echinimonadaceae</taxon>
        <taxon>Neiella</taxon>
    </lineage>
</organism>
<proteinExistence type="predicted"/>
<name>A0A8J2U8Q3_9GAMM</name>
<accession>A0A8J2U8Q3</accession>
<evidence type="ECO:0000313" key="1">
    <source>
        <dbReference type="EMBL" id="GGA86719.1"/>
    </source>
</evidence>
<dbReference type="Proteomes" id="UP000619743">
    <property type="component" value="Unassembled WGS sequence"/>
</dbReference>
<sequence length="51" mass="5880">MIYRINRPVILINCLIMKTELQQYAASFEAELVAFRDLSTSEFVSKVIGEK</sequence>
<protein>
    <submittedName>
        <fullName evidence="1">Uncharacterized protein</fullName>
    </submittedName>
</protein>